<evidence type="ECO:0000256" key="1">
    <source>
        <dbReference type="SAM" id="Phobius"/>
    </source>
</evidence>
<evidence type="ECO:0000313" key="3">
    <source>
        <dbReference type="Proteomes" id="UP001442494"/>
    </source>
</evidence>
<gene>
    <name evidence="2" type="ORF">NDI37_12570</name>
</gene>
<keyword evidence="1" id="KW-1133">Transmembrane helix</keyword>
<feature type="transmembrane region" description="Helical" evidence="1">
    <location>
        <begin position="79"/>
        <end position="102"/>
    </location>
</feature>
<organism evidence="2 3">
    <name type="scientific">Funiculus sociatus GB2-A5</name>
    <dbReference type="NCBI Taxonomy" id="2933946"/>
    <lineage>
        <taxon>Bacteria</taxon>
        <taxon>Bacillati</taxon>
        <taxon>Cyanobacteriota</taxon>
        <taxon>Cyanophyceae</taxon>
        <taxon>Coleofasciculales</taxon>
        <taxon>Coleofasciculaceae</taxon>
        <taxon>Funiculus</taxon>
    </lineage>
</organism>
<keyword evidence="3" id="KW-1185">Reference proteome</keyword>
<dbReference type="Proteomes" id="UP001442494">
    <property type="component" value="Unassembled WGS sequence"/>
</dbReference>
<evidence type="ECO:0000313" key="2">
    <source>
        <dbReference type="EMBL" id="MEP0865302.1"/>
    </source>
</evidence>
<proteinExistence type="predicted"/>
<accession>A0ABV0JPG5</accession>
<name>A0ABV0JPG5_9CYAN</name>
<protein>
    <submittedName>
        <fullName evidence="2">Uncharacterized protein</fullName>
    </submittedName>
</protein>
<dbReference type="EMBL" id="JAMPKK010000024">
    <property type="protein sequence ID" value="MEP0865302.1"/>
    <property type="molecule type" value="Genomic_DNA"/>
</dbReference>
<keyword evidence="1" id="KW-0812">Transmembrane</keyword>
<reference evidence="2 3" key="1">
    <citation type="submission" date="2022-04" db="EMBL/GenBank/DDBJ databases">
        <title>Positive selection, recombination, and allopatry shape intraspecific diversity of widespread and dominant cyanobacteria.</title>
        <authorList>
            <person name="Wei J."/>
            <person name="Shu W."/>
            <person name="Hu C."/>
        </authorList>
    </citation>
    <scope>NUCLEOTIDE SEQUENCE [LARGE SCALE GENOMIC DNA]</scope>
    <source>
        <strain evidence="2 3">GB2-A5</strain>
    </source>
</reference>
<sequence>MRLSDFVGFNWTETSNEFCLEKSNVSKLCRDQAREELILIMGAGAAAGVIDIPFLFAAGMTFAEIAVVNRIARIYDVDVVAAGGASALAGAVMVGGGADALYKIAVEVSSNIPFISKLIKPALGAGAIWSFGEAAIAYFETQYPSKVYSSNTNEVEMN</sequence>
<feature type="transmembrane region" description="Helical" evidence="1">
    <location>
        <begin position="37"/>
        <end position="59"/>
    </location>
</feature>
<keyword evidence="1" id="KW-0472">Membrane</keyword>
<comment type="caution">
    <text evidence="2">The sequence shown here is derived from an EMBL/GenBank/DDBJ whole genome shotgun (WGS) entry which is preliminary data.</text>
</comment>